<dbReference type="AlphaFoldDB" id="A0A9P3PU99"/>
<keyword evidence="3" id="KW-1185">Reference proteome</keyword>
<name>A0A9P3PU99_LYOSH</name>
<organism evidence="2 3">
    <name type="scientific">Lyophyllum shimeji</name>
    <name type="common">Hon-shimeji</name>
    <name type="synonym">Tricholoma shimeji</name>
    <dbReference type="NCBI Taxonomy" id="47721"/>
    <lineage>
        <taxon>Eukaryota</taxon>
        <taxon>Fungi</taxon>
        <taxon>Dikarya</taxon>
        <taxon>Basidiomycota</taxon>
        <taxon>Agaricomycotina</taxon>
        <taxon>Agaricomycetes</taxon>
        <taxon>Agaricomycetidae</taxon>
        <taxon>Agaricales</taxon>
        <taxon>Tricholomatineae</taxon>
        <taxon>Lyophyllaceae</taxon>
        <taxon>Lyophyllum</taxon>
    </lineage>
</organism>
<gene>
    <name evidence="2" type="ORF">LshimejAT787_1204690</name>
</gene>
<reference evidence="2" key="1">
    <citation type="submission" date="2022-07" db="EMBL/GenBank/DDBJ databases">
        <title>The genome of Lyophyllum shimeji provides insight into the initial evolution of ectomycorrhizal fungal genome.</title>
        <authorList>
            <person name="Kobayashi Y."/>
            <person name="Shibata T."/>
            <person name="Hirakawa H."/>
            <person name="Shigenobu S."/>
            <person name="Nishiyama T."/>
            <person name="Yamada A."/>
            <person name="Hasebe M."/>
            <person name="Kawaguchi M."/>
        </authorList>
    </citation>
    <scope>NUCLEOTIDE SEQUENCE</scope>
    <source>
        <strain evidence="2">AT787</strain>
    </source>
</reference>
<protein>
    <submittedName>
        <fullName evidence="2">Uncharacterized protein</fullName>
    </submittedName>
</protein>
<feature type="region of interest" description="Disordered" evidence="1">
    <location>
        <begin position="48"/>
        <end position="180"/>
    </location>
</feature>
<feature type="compositionally biased region" description="Basic and acidic residues" evidence="1">
    <location>
        <begin position="158"/>
        <end position="180"/>
    </location>
</feature>
<dbReference type="OrthoDB" id="1898716at2759"/>
<evidence type="ECO:0000313" key="3">
    <source>
        <dbReference type="Proteomes" id="UP001063166"/>
    </source>
</evidence>
<evidence type="ECO:0000313" key="2">
    <source>
        <dbReference type="EMBL" id="GLB43020.1"/>
    </source>
</evidence>
<sequence>MARTISSSISTPESSSHLPCLCFLVDNTARLIFATSCNAISRYAPILPSPYSDSLTPLQHTGERDTRGPADFSDAAGGVRHDDGDADDDDEDGDGDDFVPSAKKGGAGRNNDDEDYKPSARVITEHKNRPSISNERAAADSARSSLTLPTSPPIPQYDHQHPMSSDRLHPLHHQRPYEDQ</sequence>
<accession>A0A9P3PU99</accession>
<comment type="caution">
    <text evidence="2">The sequence shown here is derived from an EMBL/GenBank/DDBJ whole genome shotgun (WGS) entry which is preliminary data.</text>
</comment>
<evidence type="ECO:0000256" key="1">
    <source>
        <dbReference type="SAM" id="MobiDB-lite"/>
    </source>
</evidence>
<dbReference type="EMBL" id="BRPK01000012">
    <property type="protein sequence ID" value="GLB43020.1"/>
    <property type="molecule type" value="Genomic_DNA"/>
</dbReference>
<feature type="compositionally biased region" description="Acidic residues" evidence="1">
    <location>
        <begin position="84"/>
        <end position="97"/>
    </location>
</feature>
<dbReference type="Proteomes" id="UP001063166">
    <property type="component" value="Unassembled WGS sequence"/>
</dbReference>
<proteinExistence type="predicted"/>